<dbReference type="EMBL" id="CP015959">
    <property type="protein sequence ID" value="QLB64497.1"/>
    <property type="molecule type" value="Genomic_DNA"/>
</dbReference>
<dbReference type="PANTHER" id="PTHR47628">
    <property type="match status" value="1"/>
</dbReference>
<dbReference type="Proteomes" id="UP001462961">
    <property type="component" value="Unassembled WGS sequence"/>
</dbReference>
<feature type="signal peptide" evidence="1">
    <location>
        <begin position="1"/>
        <end position="37"/>
    </location>
</feature>
<sequence>MSHDDHNDQIMPSAMRRKLLMGLAAAPALAVPAIGWAQQYPTAKVNTTNLAVTDTEVTVGQLHSATGTMAISETGSIQAERLAIEQINGMGGILGRKIKIIQEDGASDWPTFAEKSKKLLENDHVAAVFGCWTSASRKAVLPIFERDNGLLYYPTFYEGLEQSKNVFYTGQEATQQILWGLNWANQTKKAKSFFLIGSDYIWPRTSNKIARKHIEGHLQGCKVVGEEYYPLGTTNFNSLINKIKIAKPDCIYAIIVGGSNVAFYKQLKAAGITADKQFLLTISVTEDEVLGIGGENVAGFYSAMKYFESLDNENNKKFVAAFKAKYGPKAVIGDVTQAAYLGPWLWKAAVEKAGSFDVDKVVAASPGIELKTAPEGYVKIHANHHLWSRTRIGQAQADGQFKVVAESPDLIEPNPFPKGYQ</sequence>
<reference evidence="3 4" key="1">
    <citation type="journal article" date="2014" name="Genome Announc.">
        <title>Draft Genome Sequence of the Haloacid-Degrading Burkholderia caribensis Strain MBA4.</title>
        <authorList>
            <person name="Pan Y."/>
            <person name="Kong K.F."/>
            <person name="Tsang J.S."/>
        </authorList>
    </citation>
    <scope>NUCLEOTIDE SEQUENCE [LARGE SCALE GENOMIC DNA]</scope>
    <source>
        <strain evidence="3 4">852011</strain>
    </source>
</reference>
<evidence type="ECO:0000313" key="5">
    <source>
        <dbReference type="Proteomes" id="UP001462961"/>
    </source>
</evidence>
<dbReference type="CDD" id="cd06355">
    <property type="entry name" value="PBP1_FmdD-like"/>
    <property type="match status" value="1"/>
</dbReference>
<evidence type="ECO:0000313" key="2">
    <source>
        <dbReference type="EMBL" id="MEO1753306.1"/>
    </source>
</evidence>
<dbReference type="OrthoDB" id="5288800at2"/>
<evidence type="ECO:0000256" key="1">
    <source>
        <dbReference type="SAM" id="SignalP"/>
    </source>
</evidence>
<feature type="chain" id="PRO_5040122723" evidence="1">
    <location>
        <begin position="38"/>
        <end position="421"/>
    </location>
</feature>
<name>A0A9Q6S450_9BURK</name>
<dbReference type="Proteomes" id="UP000509548">
    <property type="component" value="Chromosome 2"/>
</dbReference>
<dbReference type="EMBL" id="JAYLVJ010000004">
    <property type="protein sequence ID" value="MEO1753306.1"/>
    <property type="molecule type" value="Genomic_DNA"/>
</dbReference>
<reference evidence="2 5" key="3">
    <citation type="submission" date="2024-01" db="EMBL/GenBank/DDBJ databases">
        <title>The diversity of rhizobia nodulating Mimosa spp. in eleven states of Brazil covering several biomes is determined by host plant, location, and edaphic factors.</title>
        <authorList>
            <person name="Rouws L."/>
            <person name="Barauna A."/>
            <person name="Beukes C."/>
            <person name="De Faria S.M."/>
            <person name="Gross E."/>
            <person name="Dos Reis Junior F.B."/>
            <person name="Simon M."/>
            <person name="Maluk M."/>
            <person name="Odee D.W."/>
            <person name="Kenicer G."/>
            <person name="Young J.P.W."/>
            <person name="Reis V.M."/>
            <person name="Zilli J."/>
            <person name="James E.K."/>
        </authorList>
    </citation>
    <scope>NUCLEOTIDE SEQUENCE [LARGE SCALE GENOMIC DNA]</scope>
    <source>
        <strain evidence="2 5">JHI1651</strain>
    </source>
</reference>
<dbReference type="NCBIfam" id="TIGR03407">
    <property type="entry name" value="urea_ABC_UrtA"/>
    <property type="match status" value="1"/>
</dbReference>
<dbReference type="AlphaFoldDB" id="A0A9Q6S450"/>
<protein>
    <submittedName>
        <fullName evidence="3">Urea ABC transporter substrate-binding protein</fullName>
    </submittedName>
</protein>
<dbReference type="SUPFAM" id="SSF53822">
    <property type="entry name" value="Periplasmic binding protein-like I"/>
    <property type="match status" value="1"/>
</dbReference>
<dbReference type="InterPro" id="IPR028082">
    <property type="entry name" value="Peripla_BP_I"/>
</dbReference>
<reference evidence="3" key="2">
    <citation type="submission" date="2016-06" db="EMBL/GenBank/DDBJ databases">
        <authorList>
            <person name="Huang P."/>
            <person name="Jiang X."/>
            <person name="Liu X."/>
        </authorList>
    </citation>
    <scope>NUCLEOTIDE SEQUENCE</scope>
    <source>
        <strain evidence="3">852011</strain>
    </source>
</reference>
<keyword evidence="5" id="KW-1185">Reference proteome</keyword>
<dbReference type="Pfam" id="PF13433">
    <property type="entry name" value="Peripla_BP_5"/>
    <property type="match status" value="1"/>
</dbReference>
<organism evidence="3 4">
    <name type="scientific">Paraburkholderia caribensis</name>
    <dbReference type="NCBI Taxonomy" id="75105"/>
    <lineage>
        <taxon>Bacteria</taxon>
        <taxon>Pseudomonadati</taxon>
        <taxon>Pseudomonadota</taxon>
        <taxon>Betaproteobacteria</taxon>
        <taxon>Burkholderiales</taxon>
        <taxon>Burkholderiaceae</taxon>
        <taxon>Paraburkholderia</taxon>
    </lineage>
</organism>
<dbReference type="PANTHER" id="PTHR47628:SF1">
    <property type="entry name" value="ALIPHATIC AMIDASE EXPRESSION-REGULATING PROTEIN"/>
    <property type="match status" value="1"/>
</dbReference>
<accession>A0A9Q6S450</accession>
<dbReference type="Gene3D" id="3.40.50.2300">
    <property type="match status" value="2"/>
</dbReference>
<dbReference type="InterPro" id="IPR017777">
    <property type="entry name" value="ABC_urea-bd_UrtA"/>
</dbReference>
<evidence type="ECO:0000313" key="3">
    <source>
        <dbReference type="EMBL" id="QLB64497.1"/>
    </source>
</evidence>
<gene>
    <name evidence="2" type="primary">urtA</name>
    <name evidence="3" type="ORF">A9O66_18635</name>
    <name evidence="2" type="ORF">VOI32_05105</name>
</gene>
<proteinExistence type="predicted"/>
<keyword evidence="1" id="KW-0732">Signal</keyword>
<dbReference type="RefSeq" id="WP_054930726.1">
    <property type="nucleotide sequence ID" value="NZ_CADFFM010000010.1"/>
</dbReference>
<evidence type="ECO:0000313" key="4">
    <source>
        <dbReference type="Proteomes" id="UP000509548"/>
    </source>
</evidence>